<dbReference type="PROSITE" id="PS51257">
    <property type="entry name" value="PROKAR_LIPOPROTEIN"/>
    <property type="match status" value="1"/>
</dbReference>
<dbReference type="PANTHER" id="PTHR34853">
    <property type="match status" value="1"/>
</dbReference>
<sequence length="413" mass="45200">MPSRVIRKKFNFSLVRLTFLLWAGISTASGISCTKDTAAPQTTTEAPTGTGGAAVRLVSSTLIGEYSTSQLAGRVSEIPIAGALVRYPIRVYKLTYTTHNNTGQNITASGALLVPVTNQPLPLLSYQHGTIRPDDEDRAPSYYSQSSEVYSAVSVLASTGYIVSAPDYVGYGASKALPHPYEHAASLASASLDMLRAAREFAAKEKLALNQKNFLLGYSEGGYATMALHKMIEEKAASEFTVTASAPGAGAYHKSAFADYILQSDQPLNFLSTYVWVLDTYNRMYGLNRPISYYVNEPWATQLQTNLYGEVPAQAKTLFTPTFRQGILDKTDQQMLNAFRDNDIYDWQPKAPVALFHGTADDYVPFFNSQNAYNAMKARGAANVQLRPIQGGNHFSSAASYTLQAYAFISQYY</sequence>
<gene>
    <name evidence="2" type="ORF">E5K02_16595</name>
</gene>
<dbReference type="GO" id="GO:0004806">
    <property type="term" value="F:triacylglycerol lipase activity"/>
    <property type="evidence" value="ECO:0007669"/>
    <property type="project" value="InterPro"/>
</dbReference>
<reference evidence="2 3" key="1">
    <citation type="submission" date="2019-04" db="EMBL/GenBank/DDBJ databases">
        <authorList>
            <person name="Feng G."/>
            <person name="Zhang J."/>
            <person name="Zhu H."/>
        </authorList>
    </citation>
    <scope>NUCLEOTIDE SEQUENCE [LARGE SCALE GENOMIC DNA]</scope>
    <source>
        <strain evidence="2 3">9PBR-1</strain>
    </source>
</reference>
<protein>
    <submittedName>
        <fullName evidence="2">Alpha/beta fold hydrolase</fullName>
    </submittedName>
</protein>
<dbReference type="GO" id="GO:0016042">
    <property type="term" value="P:lipid catabolic process"/>
    <property type="evidence" value="ECO:0007669"/>
    <property type="project" value="InterPro"/>
</dbReference>
<dbReference type="Pfam" id="PF03583">
    <property type="entry name" value="LIP"/>
    <property type="match status" value="1"/>
</dbReference>
<evidence type="ECO:0000313" key="3">
    <source>
        <dbReference type="Proteomes" id="UP000298471"/>
    </source>
</evidence>
<dbReference type="Gene3D" id="3.40.50.1820">
    <property type="entry name" value="alpha/beta hydrolase"/>
    <property type="match status" value="1"/>
</dbReference>
<organism evidence="2 3">
    <name type="scientific">Hymenobacter metallicola</name>
    <dbReference type="NCBI Taxonomy" id="2563114"/>
    <lineage>
        <taxon>Bacteria</taxon>
        <taxon>Pseudomonadati</taxon>
        <taxon>Bacteroidota</taxon>
        <taxon>Cytophagia</taxon>
        <taxon>Cytophagales</taxon>
        <taxon>Hymenobacteraceae</taxon>
        <taxon>Hymenobacter</taxon>
    </lineage>
</organism>
<dbReference type="EMBL" id="SRMB01000003">
    <property type="protein sequence ID" value="TGE26414.1"/>
    <property type="molecule type" value="Genomic_DNA"/>
</dbReference>
<dbReference type="PANTHER" id="PTHR34853:SF1">
    <property type="entry name" value="LIPASE 5"/>
    <property type="match status" value="1"/>
</dbReference>
<feature type="signal peptide" evidence="1">
    <location>
        <begin position="1"/>
        <end position="28"/>
    </location>
</feature>
<dbReference type="Proteomes" id="UP000298471">
    <property type="component" value="Unassembled WGS sequence"/>
</dbReference>
<evidence type="ECO:0000313" key="2">
    <source>
        <dbReference type="EMBL" id="TGE26414.1"/>
    </source>
</evidence>
<keyword evidence="3" id="KW-1185">Reference proteome</keyword>
<dbReference type="PIRSF" id="PIRSF029171">
    <property type="entry name" value="Esterase_LipA"/>
    <property type="match status" value="1"/>
</dbReference>
<dbReference type="SUPFAM" id="SSF53474">
    <property type="entry name" value="alpha/beta-Hydrolases"/>
    <property type="match status" value="1"/>
</dbReference>
<name>A0A4Z0Q9P1_9BACT</name>
<comment type="caution">
    <text evidence="2">The sequence shown here is derived from an EMBL/GenBank/DDBJ whole genome shotgun (WGS) entry which is preliminary data.</text>
</comment>
<proteinExistence type="predicted"/>
<keyword evidence="1" id="KW-0732">Signal</keyword>
<accession>A0A4Z0Q9P1</accession>
<dbReference type="AlphaFoldDB" id="A0A4Z0Q9P1"/>
<feature type="chain" id="PRO_5021464119" evidence="1">
    <location>
        <begin position="29"/>
        <end position="413"/>
    </location>
</feature>
<dbReference type="InterPro" id="IPR029058">
    <property type="entry name" value="AB_hydrolase_fold"/>
</dbReference>
<dbReference type="Gene3D" id="1.10.260.160">
    <property type="match status" value="1"/>
</dbReference>
<dbReference type="InterPro" id="IPR005152">
    <property type="entry name" value="Lipase_secreted"/>
</dbReference>
<keyword evidence="2" id="KW-0378">Hydrolase</keyword>
<dbReference type="OrthoDB" id="9798122at2"/>
<evidence type="ECO:0000256" key="1">
    <source>
        <dbReference type="SAM" id="SignalP"/>
    </source>
</evidence>